<dbReference type="KEGG" id="moz:MoryE10_04450"/>
<proteinExistence type="predicted"/>
<evidence type="ECO:0000313" key="6">
    <source>
        <dbReference type="Proteomes" id="UP000824988"/>
    </source>
</evidence>
<dbReference type="NCBIfam" id="TIGR00254">
    <property type="entry name" value="GGDEF"/>
    <property type="match status" value="1"/>
</dbReference>
<dbReference type="GO" id="GO:0005886">
    <property type="term" value="C:plasma membrane"/>
    <property type="evidence" value="ECO:0007669"/>
    <property type="project" value="TreeGrafter"/>
</dbReference>
<dbReference type="SUPFAM" id="SSF55073">
    <property type="entry name" value="Nucleotide cyclase"/>
    <property type="match status" value="1"/>
</dbReference>
<dbReference type="EC" id="2.7.7.65" evidence="2"/>
<evidence type="ECO:0000259" key="4">
    <source>
        <dbReference type="PROSITE" id="PS50887"/>
    </source>
</evidence>
<evidence type="ECO:0000256" key="3">
    <source>
        <dbReference type="ARBA" id="ARBA00034247"/>
    </source>
</evidence>
<dbReference type="InterPro" id="IPR050469">
    <property type="entry name" value="Diguanylate_Cyclase"/>
</dbReference>
<name>A0A8D5AIK7_9GAMM</name>
<organism evidence="5 6">
    <name type="scientific">Methylogaea oryzae</name>
    <dbReference type="NCBI Taxonomy" id="1295382"/>
    <lineage>
        <taxon>Bacteria</taxon>
        <taxon>Pseudomonadati</taxon>
        <taxon>Pseudomonadota</taxon>
        <taxon>Gammaproteobacteria</taxon>
        <taxon>Methylococcales</taxon>
        <taxon>Methylococcaceae</taxon>
        <taxon>Methylogaea</taxon>
    </lineage>
</organism>
<comment type="cofactor">
    <cofactor evidence="1">
        <name>Mg(2+)</name>
        <dbReference type="ChEBI" id="CHEBI:18420"/>
    </cofactor>
</comment>
<evidence type="ECO:0000256" key="1">
    <source>
        <dbReference type="ARBA" id="ARBA00001946"/>
    </source>
</evidence>
<dbReference type="GO" id="GO:1902201">
    <property type="term" value="P:negative regulation of bacterial-type flagellum-dependent cell motility"/>
    <property type="evidence" value="ECO:0007669"/>
    <property type="project" value="TreeGrafter"/>
</dbReference>
<dbReference type="GO" id="GO:0043709">
    <property type="term" value="P:cell adhesion involved in single-species biofilm formation"/>
    <property type="evidence" value="ECO:0007669"/>
    <property type="project" value="TreeGrafter"/>
</dbReference>
<dbReference type="EMBL" id="AP019782">
    <property type="protein sequence ID" value="BBL69839.1"/>
    <property type="molecule type" value="Genomic_DNA"/>
</dbReference>
<dbReference type="PROSITE" id="PS50887">
    <property type="entry name" value="GGDEF"/>
    <property type="match status" value="1"/>
</dbReference>
<protein>
    <recommendedName>
        <fullName evidence="2">diguanylate cyclase</fullName>
        <ecNumber evidence="2">2.7.7.65</ecNumber>
    </recommendedName>
</protein>
<comment type="catalytic activity">
    <reaction evidence="3">
        <text>2 GTP = 3',3'-c-di-GMP + 2 diphosphate</text>
        <dbReference type="Rhea" id="RHEA:24898"/>
        <dbReference type="ChEBI" id="CHEBI:33019"/>
        <dbReference type="ChEBI" id="CHEBI:37565"/>
        <dbReference type="ChEBI" id="CHEBI:58805"/>
        <dbReference type="EC" id="2.7.7.65"/>
    </reaction>
</comment>
<feature type="domain" description="GGDEF" evidence="4">
    <location>
        <begin position="182"/>
        <end position="319"/>
    </location>
</feature>
<dbReference type="PANTHER" id="PTHR45138:SF9">
    <property type="entry name" value="DIGUANYLATE CYCLASE DGCM-RELATED"/>
    <property type="match status" value="1"/>
</dbReference>
<dbReference type="Gene3D" id="3.30.70.270">
    <property type="match status" value="1"/>
</dbReference>
<reference evidence="5" key="1">
    <citation type="submission" date="2019-06" db="EMBL/GenBank/DDBJ databases">
        <title>Complete genome sequence of Methylogaea oryzae strain JCM16910.</title>
        <authorList>
            <person name="Asakawa S."/>
        </authorList>
    </citation>
    <scope>NUCLEOTIDE SEQUENCE</scope>
    <source>
        <strain evidence="5">E10</strain>
    </source>
</reference>
<dbReference type="SUPFAM" id="SSF55785">
    <property type="entry name" value="PYP-like sensor domain (PAS domain)"/>
    <property type="match status" value="1"/>
</dbReference>
<dbReference type="InterPro" id="IPR035965">
    <property type="entry name" value="PAS-like_dom_sf"/>
</dbReference>
<dbReference type="Proteomes" id="UP000824988">
    <property type="component" value="Chromosome"/>
</dbReference>
<evidence type="ECO:0000256" key="2">
    <source>
        <dbReference type="ARBA" id="ARBA00012528"/>
    </source>
</evidence>
<dbReference type="InterPro" id="IPR000160">
    <property type="entry name" value="GGDEF_dom"/>
</dbReference>
<dbReference type="Gene3D" id="3.30.450.20">
    <property type="entry name" value="PAS domain"/>
    <property type="match status" value="1"/>
</dbReference>
<dbReference type="GO" id="GO:0052621">
    <property type="term" value="F:diguanylate cyclase activity"/>
    <property type="evidence" value="ECO:0007669"/>
    <property type="project" value="UniProtKB-EC"/>
</dbReference>
<dbReference type="CDD" id="cd01949">
    <property type="entry name" value="GGDEF"/>
    <property type="match status" value="1"/>
</dbReference>
<accession>A0A8D5AIK7</accession>
<keyword evidence="6" id="KW-1185">Reference proteome</keyword>
<dbReference type="InterPro" id="IPR043128">
    <property type="entry name" value="Rev_trsase/Diguanyl_cyclase"/>
</dbReference>
<dbReference type="AlphaFoldDB" id="A0A8D5AIK7"/>
<gene>
    <name evidence="5" type="ORF">MoryE10_04450</name>
</gene>
<dbReference type="FunFam" id="3.30.70.270:FF:000001">
    <property type="entry name" value="Diguanylate cyclase domain protein"/>
    <property type="match status" value="1"/>
</dbReference>
<dbReference type="SMART" id="SM00267">
    <property type="entry name" value="GGDEF"/>
    <property type="match status" value="1"/>
</dbReference>
<sequence>MPEAVAPQQSALLAQICYAINAGLLALDRDERVVMWNHWLEQRSDLTEASIIGLPFATAFPSLVGGRAHRAIKSALGQGMASVVSQSLNRHPFPLHVQVNRLSRQPMQQAISVVPLLCEGERYCLVQIQDVTAAVDREQELHRIALELEGHSYQDGLTGLANRRAFDRQFELELRRAVREEQPLAVALADVDYFKAYNDHYGHVAGDDCLRRVAEILSHATRRPLDMAARYGGEEFVFLLPNTDRNGASSIGSTLCREVLAARIPHMASGAAPYITVSVGIVSLVPPRGAGAETFLMLADQALYRAKQGGRNQVCVAGAEESLAVFHATA</sequence>
<dbReference type="Pfam" id="PF00990">
    <property type="entry name" value="GGDEF"/>
    <property type="match status" value="1"/>
</dbReference>
<dbReference type="PANTHER" id="PTHR45138">
    <property type="entry name" value="REGULATORY COMPONENTS OF SENSORY TRANSDUCTION SYSTEM"/>
    <property type="match status" value="1"/>
</dbReference>
<dbReference type="InterPro" id="IPR029787">
    <property type="entry name" value="Nucleotide_cyclase"/>
</dbReference>
<dbReference type="RefSeq" id="WP_054774285.1">
    <property type="nucleotide sequence ID" value="NZ_AP019782.1"/>
</dbReference>
<evidence type="ECO:0000313" key="5">
    <source>
        <dbReference type="EMBL" id="BBL69839.1"/>
    </source>
</evidence>